<evidence type="ECO:0000259" key="2">
    <source>
        <dbReference type="Pfam" id="PF03724"/>
    </source>
</evidence>
<reference evidence="3 4" key="1">
    <citation type="submission" date="2021-05" db="EMBL/GenBank/DDBJ databases">
        <title>Croceibacterium sp. LX-88 genome sequence.</title>
        <authorList>
            <person name="Luo X."/>
        </authorList>
    </citation>
    <scope>NUCLEOTIDE SEQUENCE [LARGE SCALE GENOMIC DNA]</scope>
    <source>
        <strain evidence="3 4">LX-88</strain>
    </source>
</reference>
<organism evidence="3 4">
    <name type="scientific">Croceibacterium selenioxidans</name>
    <dbReference type="NCBI Taxonomy" id="2838833"/>
    <lineage>
        <taxon>Bacteria</taxon>
        <taxon>Pseudomonadati</taxon>
        <taxon>Pseudomonadota</taxon>
        <taxon>Alphaproteobacteria</taxon>
        <taxon>Sphingomonadales</taxon>
        <taxon>Erythrobacteraceae</taxon>
        <taxon>Croceibacterium</taxon>
    </lineage>
</organism>
<dbReference type="Gene3D" id="2.40.128.270">
    <property type="match status" value="1"/>
</dbReference>
<dbReference type="InterPro" id="IPR038670">
    <property type="entry name" value="HslJ-like_sf"/>
</dbReference>
<protein>
    <submittedName>
        <fullName evidence="3">META domain-containing protein</fullName>
    </submittedName>
</protein>
<name>A0ABS5W4Z4_9SPHN</name>
<evidence type="ECO:0000313" key="4">
    <source>
        <dbReference type="Proteomes" id="UP000811255"/>
    </source>
</evidence>
<dbReference type="EMBL" id="JAHFVK010000002">
    <property type="protein sequence ID" value="MBT2134749.1"/>
    <property type="molecule type" value="Genomic_DNA"/>
</dbReference>
<dbReference type="Proteomes" id="UP000811255">
    <property type="component" value="Unassembled WGS sequence"/>
</dbReference>
<dbReference type="InterPro" id="IPR005184">
    <property type="entry name" value="DUF306_Meta_HslJ"/>
</dbReference>
<feature type="domain" description="DUF306" evidence="2">
    <location>
        <begin position="30"/>
        <end position="139"/>
    </location>
</feature>
<dbReference type="PROSITE" id="PS51257">
    <property type="entry name" value="PROKAR_LIPOPROTEIN"/>
    <property type="match status" value="1"/>
</dbReference>
<accession>A0ABS5W4Z4</accession>
<feature type="signal peptide" evidence="1">
    <location>
        <begin position="1"/>
        <end position="22"/>
    </location>
</feature>
<gene>
    <name evidence="3" type="ORF">KK137_10420</name>
</gene>
<comment type="caution">
    <text evidence="3">The sequence shown here is derived from an EMBL/GenBank/DDBJ whole genome shotgun (WGS) entry which is preliminary data.</text>
</comment>
<evidence type="ECO:0000256" key="1">
    <source>
        <dbReference type="SAM" id="SignalP"/>
    </source>
</evidence>
<evidence type="ECO:0000313" key="3">
    <source>
        <dbReference type="EMBL" id="MBT2134749.1"/>
    </source>
</evidence>
<dbReference type="RefSeq" id="WP_214536374.1">
    <property type="nucleotide sequence ID" value="NZ_JAHFVK010000002.1"/>
</dbReference>
<keyword evidence="4" id="KW-1185">Reference proteome</keyword>
<proteinExistence type="predicted"/>
<sequence length="144" mass="15448">MRAVKIPTILLPLLAATACTTADQSATGPQSLSGNAWKLSYFQSADEAKGREVPPNPGNYSVEFMTDGTAAFRLDCNRLTSQWASTTSGTISFSPGAMTRAFCGEAAWDTRIARDLGSVRNYTIVGDTLSLTLANEAGTYVWKR</sequence>
<keyword evidence="1" id="KW-0732">Signal</keyword>
<feature type="chain" id="PRO_5047408883" evidence="1">
    <location>
        <begin position="23"/>
        <end position="144"/>
    </location>
</feature>
<dbReference type="Pfam" id="PF03724">
    <property type="entry name" value="META"/>
    <property type="match status" value="1"/>
</dbReference>